<evidence type="ECO:0000313" key="3">
    <source>
        <dbReference type="Proteomes" id="UP000016933"/>
    </source>
</evidence>
<dbReference type="OMA" id="MLIFTCP"/>
<organism evidence="2 3">
    <name type="scientific">Dothistroma septosporum (strain NZE10 / CBS 128990)</name>
    <name type="common">Red band needle blight fungus</name>
    <name type="synonym">Mycosphaerella pini</name>
    <dbReference type="NCBI Taxonomy" id="675120"/>
    <lineage>
        <taxon>Eukaryota</taxon>
        <taxon>Fungi</taxon>
        <taxon>Dikarya</taxon>
        <taxon>Ascomycota</taxon>
        <taxon>Pezizomycotina</taxon>
        <taxon>Dothideomycetes</taxon>
        <taxon>Dothideomycetidae</taxon>
        <taxon>Mycosphaerellales</taxon>
        <taxon>Mycosphaerellaceae</taxon>
        <taxon>Dothistroma</taxon>
    </lineage>
</organism>
<sequence length="174" mass="19439">MARFPTLFVIITAILFTTLTSATIRVYKDCTPSLRTYVADQLEAAIANIELVAKIRNKPEDRLEMQYFGILNQGQKDRVAETYARALRNRPMLIFTCPKRGSELEKICEGSLDADVADNVQKLGLSLMIRERNELVLCPAPEVGADLAFVNKLTIVSAIIEAMLEEKQASFEAL</sequence>
<dbReference type="HOGENOM" id="CLU_1540015_0_0_1"/>
<name>N1PH94_DOTSN</name>
<gene>
    <name evidence="2" type="ORF">DOTSEDRAFT_26839</name>
</gene>
<evidence type="ECO:0000256" key="1">
    <source>
        <dbReference type="SAM" id="SignalP"/>
    </source>
</evidence>
<protein>
    <submittedName>
        <fullName evidence="2">Uncharacterized protein</fullName>
    </submittedName>
</protein>
<dbReference type="Proteomes" id="UP000016933">
    <property type="component" value="Unassembled WGS sequence"/>
</dbReference>
<keyword evidence="1" id="KW-0732">Signal</keyword>
<dbReference type="AlphaFoldDB" id="N1PH94"/>
<feature type="signal peptide" evidence="1">
    <location>
        <begin position="1"/>
        <end position="22"/>
    </location>
</feature>
<proteinExistence type="predicted"/>
<evidence type="ECO:0000313" key="2">
    <source>
        <dbReference type="EMBL" id="EME41707.1"/>
    </source>
</evidence>
<feature type="chain" id="PRO_5004109097" evidence="1">
    <location>
        <begin position="23"/>
        <end position="174"/>
    </location>
</feature>
<dbReference type="EMBL" id="KB446542">
    <property type="protein sequence ID" value="EME41707.1"/>
    <property type="molecule type" value="Genomic_DNA"/>
</dbReference>
<keyword evidence="3" id="KW-1185">Reference proteome</keyword>
<reference evidence="3" key="1">
    <citation type="journal article" date="2012" name="PLoS Genet.">
        <title>The genomes of the fungal plant pathogens Cladosporium fulvum and Dothistroma septosporum reveal adaptation to different hosts and lifestyles but also signatures of common ancestry.</title>
        <authorList>
            <person name="de Wit P.J.G.M."/>
            <person name="van der Burgt A."/>
            <person name="Oekmen B."/>
            <person name="Stergiopoulos I."/>
            <person name="Abd-Elsalam K.A."/>
            <person name="Aerts A.L."/>
            <person name="Bahkali A.H."/>
            <person name="Beenen H.G."/>
            <person name="Chettri P."/>
            <person name="Cox M.P."/>
            <person name="Datema E."/>
            <person name="de Vries R.P."/>
            <person name="Dhillon B."/>
            <person name="Ganley A.R."/>
            <person name="Griffiths S.A."/>
            <person name="Guo Y."/>
            <person name="Hamelin R.C."/>
            <person name="Henrissat B."/>
            <person name="Kabir M.S."/>
            <person name="Jashni M.K."/>
            <person name="Kema G."/>
            <person name="Klaubauf S."/>
            <person name="Lapidus A."/>
            <person name="Levasseur A."/>
            <person name="Lindquist E."/>
            <person name="Mehrabi R."/>
            <person name="Ohm R.A."/>
            <person name="Owen T.J."/>
            <person name="Salamov A."/>
            <person name="Schwelm A."/>
            <person name="Schijlen E."/>
            <person name="Sun H."/>
            <person name="van den Burg H.A."/>
            <person name="van Ham R.C.H.J."/>
            <person name="Zhang S."/>
            <person name="Goodwin S.B."/>
            <person name="Grigoriev I.V."/>
            <person name="Collemare J."/>
            <person name="Bradshaw R.E."/>
        </authorList>
    </citation>
    <scope>NUCLEOTIDE SEQUENCE [LARGE SCALE GENOMIC DNA]</scope>
    <source>
        <strain evidence="3">NZE10 / CBS 128990</strain>
    </source>
</reference>
<accession>N1PH94</accession>
<dbReference type="OrthoDB" id="10417548at2759"/>
<reference evidence="2 3" key="2">
    <citation type="journal article" date="2012" name="PLoS Pathog.">
        <title>Diverse lifestyles and strategies of plant pathogenesis encoded in the genomes of eighteen Dothideomycetes fungi.</title>
        <authorList>
            <person name="Ohm R.A."/>
            <person name="Feau N."/>
            <person name="Henrissat B."/>
            <person name="Schoch C.L."/>
            <person name="Horwitz B.A."/>
            <person name="Barry K.W."/>
            <person name="Condon B.J."/>
            <person name="Copeland A.C."/>
            <person name="Dhillon B."/>
            <person name="Glaser F."/>
            <person name="Hesse C.N."/>
            <person name="Kosti I."/>
            <person name="LaButti K."/>
            <person name="Lindquist E.A."/>
            <person name="Lucas S."/>
            <person name="Salamov A.A."/>
            <person name="Bradshaw R.E."/>
            <person name="Ciuffetti L."/>
            <person name="Hamelin R.C."/>
            <person name="Kema G.H.J."/>
            <person name="Lawrence C."/>
            <person name="Scott J.A."/>
            <person name="Spatafora J.W."/>
            <person name="Turgeon B.G."/>
            <person name="de Wit P.J.G.M."/>
            <person name="Zhong S."/>
            <person name="Goodwin S.B."/>
            <person name="Grigoriev I.V."/>
        </authorList>
    </citation>
    <scope>NUCLEOTIDE SEQUENCE [LARGE SCALE GENOMIC DNA]</scope>
    <source>
        <strain evidence="3">NZE10 / CBS 128990</strain>
    </source>
</reference>